<evidence type="ECO:0000256" key="9">
    <source>
        <dbReference type="SAM" id="MobiDB-lite"/>
    </source>
</evidence>
<keyword evidence="7 10" id="KW-0472">Membrane</keyword>
<evidence type="ECO:0000256" key="1">
    <source>
        <dbReference type="ARBA" id="ARBA00004370"/>
    </source>
</evidence>
<evidence type="ECO:0000256" key="2">
    <source>
        <dbReference type="ARBA" id="ARBA00022614"/>
    </source>
</evidence>
<feature type="domain" description="Protein kinase" evidence="11">
    <location>
        <begin position="368"/>
        <end position="640"/>
    </location>
</feature>
<sequence length="714" mass="77563">MALDWLLRPVSPVFIIVFVLQSTCTTSIIQSEALIKLKNSFTNTTALSSWLPGSAPCDRGAQWDGLLCSNGVVIGLRLENMGLSGKIDVDALVAMSGLRSVSFEYNSFSGLIPEFSRLGYLKNIYLTGNQFSGEIPPEFFLRMESLKKVSLSKNKFSGNIPLTLLHLSNLIELRLEDNQFTGTIPSVEETRLKSFNVSNNKLSGVIPQGLTKFNKSSFQGNDGLCGENIGKVCNAANTPIETLDPGAFATTSAMNITKNDAISIKKTGAGIIVLALMFLCVAVMIILKMRKKEEEDFEAGGMDNTTTDQEAAETVEVQVSMPVLLKEVDLNKKPGPSRRAPATAKGGIGELIIMNNEKGAFGLIDLMRAAAEVLGNGGLGSSYKALMDNGVTVVVKRLREMNALGKDGFDAEIRRLGSLRHHNILPPLAFHYRKDEKLLIYEYIPKGSLLNSLHGDKGSSHCELNWPDRLKIVQGIARGLGYLHTELASYDLPHGNLKSSNVLLTPDNESLLSEYGFSPLTNPSVIGQAQIAYKAPEIAKFGISPKCDVYCLGLIILEILTGKYPCQYINNDKEGIDLVQFVEPAISAGKECEILDPGIASSSNSLGDMKQLLHIGVHCAANNPTQRLDLREAIRRIESIKLEITAPDSRTVEVLPSLKDSYADAPAASTSTSTSTSTQQGHAQKTRKEYGSQSFTDSELFSFASPRSNLSNEK</sequence>
<dbReference type="GO" id="GO:0005524">
    <property type="term" value="F:ATP binding"/>
    <property type="evidence" value="ECO:0007669"/>
    <property type="project" value="InterPro"/>
</dbReference>
<reference evidence="13" key="1">
    <citation type="journal article" date="2016" name="Nat. Biotechnol.">
        <title>Sequencing wild and cultivated cassava and related species reveals extensive interspecific hybridization and genetic diversity.</title>
        <authorList>
            <person name="Bredeson J.V."/>
            <person name="Lyons J.B."/>
            <person name="Prochnik S.E."/>
            <person name="Wu G.A."/>
            <person name="Ha C.M."/>
            <person name="Edsinger-Gonzales E."/>
            <person name="Grimwood J."/>
            <person name="Schmutz J."/>
            <person name="Rabbi I.Y."/>
            <person name="Egesi C."/>
            <person name="Nauluvula P."/>
            <person name="Lebot V."/>
            <person name="Ndunguru J."/>
            <person name="Mkamilo G."/>
            <person name="Bart R.S."/>
            <person name="Setter T.L."/>
            <person name="Gleadow R.M."/>
            <person name="Kulakow P."/>
            <person name="Ferguson M.E."/>
            <person name="Rounsley S."/>
            <person name="Rokhsar D.S."/>
        </authorList>
    </citation>
    <scope>NUCLEOTIDE SEQUENCE [LARGE SCALE GENOMIC DNA]</scope>
    <source>
        <strain evidence="13">cv. AM560-2</strain>
    </source>
</reference>
<dbReference type="InterPro" id="IPR011009">
    <property type="entry name" value="Kinase-like_dom_sf"/>
</dbReference>
<keyword evidence="6 10" id="KW-1133">Transmembrane helix</keyword>
<dbReference type="InterPro" id="IPR000719">
    <property type="entry name" value="Prot_kinase_dom"/>
</dbReference>
<protein>
    <recommendedName>
        <fullName evidence="11">Protein kinase domain-containing protein</fullName>
    </recommendedName>
</protein>
<evidence type="ECO:0000256" key="4">
    <source>
        <dbReference type="ARBA" id="ARBA00022729"/>
    </source>
</evidence>
<keyword evidence="5" id="KW-0677">Repeat</keyword>
<keyword evidence="8" id="KW-0325">Glycoprotein</keyword>
<dbReference type="PANTHER" id="PTHR48007:SF38">
    <property type="entry name" value="LEUCINE-RICH REPEAT PROTEIN KINASE FAMILY PROTEIN"/>
    <property type="match status" value="1"/>
</dbReference>
<dbReference type="Proteomes" id="UP000091857">
    <property type="component" value="Chromosome 4"/>
</dbReference>
<comment type="subcellular location">
    <subcellularLocation>
        <location evidence="1">Membrane</location>
    </subcellularLocation>
</comment>
<evidence type="ECO:0000313" key="13">
    <source>
        <dbReference type="Proteomes" id="UP000091857"/>
    </source>
</evidence>
<evidence type="ECO:0000256" key="8">
    <source>
        <dbReference type="ARBA" id="ARBA00023180"/>
    </source>
</evidence>
<keyword evidence="2" id="KW-0433">Leucine-rich repeat</keyword>
<keyword evidence="3 10" id="KW-0812">Transmembrane</keyword>
<dbReference type="Pfam" id="PF08263">
    <property type="entry name" value="LRRNT_2"/>
    <property type="match status" value="1"/>
</dbReference>
<feature type="transmembrane region" description="Helical" evidence="10">
    <location>
        <begin position="268"/>
        <end position="287"/>
    </location>
</feature>
<dbReference type="PANTHER" id="PTHR48007">
    <property type="entry name" value="LEUCINE-RICH REPEAT RECEPTOR-LIKE PROTEIN KINASE PXC1"/>
    <property type="match status" value="1"/>
</dbReference>
<dbReference type="GO" id="GO:0005886">
    <property type="term" value="C:plasma membrane"/>
    <property type="evidence" value="ECO:0000318"/>
    <property type="project" value="GO_Central"/>
</dbReference>
<evidence type="ECO:0000313" key="12">
    <source>
        <dbReference type="EMBL" id="OAY53244.1"/>
    </source>
</evidence>
<keyword evidence="4" id="KW-0732">Signal</keyword>
<proteinExistence type="predicted"/>
<keyword evidence="13" id="KW-1185">Reference proteome</keyword>
<accession>A0A2C9W2M9</accession>
<dbReference type="AlphaFoldDB" id="A0A2C9W2M9"/>
<feature type="compositionally biased region" description="Polar residues" evidence="9">
    <location>
        <begin position="691"/>
        <end position="714"/>
    </location>
</feature>
<evidence type="ECO:0000256" key="10">
    <source>
        <dbReference type="SAM" id="Phobius"/>
    </source>
</evidence>
<name>A0A2C9W2M9_MANES</name>
<evidence type="ECO:0000256" key="6">
    <source>
        <dbReference type="ARBA" id="ARBA00022989"/>
    </source>
</evidence>
<dbReference type="SUPFAM" id="SSF56112">
    <property type="entry name" value="Protein kinase-like (PK-like)"/>
    <property type="match status" value="1"/>
</dbReference>
<dbReference type="EMBL" id="CM004390">
    <property type="protein sequence ID" value="OAY53244.1"/>
    <property type="molecule type" value="Genomic_DNA"/>
</dbReference>
<dbReference type="Gene3D" id="1.10.510.10">
    <property type="entry name" value="Transferase(Phosphotransferase) domain 1"/>
    <property type="match status" value="1"/>
</dbReference>
<gene>
    <name evidence="12" type="ORF">MANES_04G147800v8</name>
</gene>
<dbReference type="GO" id="GO:0004674">
    <property type="term" value="F:protein serine/threonine kinase activity"/>
    <property type="evidence" value="ECO:0000318"/>
    <property type="project" value="GO_Central"/>
</dbReference>
<dbReference type="FunFam" id="3.80.10.10:FF:000041">
    <property type="entry name" value="LRR receptor-like serine/threonine-protein kinase ERECTA"/>
    <property type="match status" value="1"/>
</dbReference>
<evidence type="ECO:0000256" key="3">
    <source>
        <dbReference type="ARBA" id="ARBA00022692"/>
    </source>
</evidence>
<dbReference type="PROSITE" id="PS50011">
    <property type="entry name" value="PROTEIN_KINASE_DOM"/>
    <property type="match status" value="1"/>
</dbReference>
<dbReference type="InterPro" id="IPR001611">
    <property type="entry name" value="Leu-rich_rpt"/>
</dbReference>
<dbReference type="Gene3D" id="3.80.10.10">
    <property type="entry name" value="Ribonuclease Inhibitor"/>
    <property type="match status" value="2"/>
</dbReference>
<dbReference type="InterPro" id="IPR032675">
    <property type="entry name" value="LRR_dom_sf"/>
</dbReference>
<organism evidence="12 13">
    <name type="scientific">Manihot esculenta</name>
    <name type="common">Cassava</name>
    <name type="synonym">Jatropha manihot</name>
    <dbReference type="NCBI Taxonomy" id="3983"/>
    <lineage>
        <taxon>Eukaryota</taxon>
        <taxon>Viridiplantae</taxon>
        <taxon>Streptophyta</taxon>
        <taxon>Embryophyta</taxon>
        <taxon>Tracheophyta</taxon>
        <taxon>Spermatophyta</taxon>
        <taxon>Magnoliopsida</taxon>
        <taxon>eudicotyledons</taxon>
        <taxon>Gunneridae</taxon>
        <taxon>Pentapetalae</taxon>
        <taxon>rosids</taxon>
        <taxon>fabids</taxon>
        <taxon>Malpighiales</taxon>
        <taxon>Euphorbiaceae</taxon>
        <taxon>Crotonoideae</taxon>
        <taxon>Manihoteae</taxon>
        <taxon>Manihot</taxon>
    </lineage>
</organism>
<evidence type="ECO:0000256" key="5">
    <source>
        <dbReference type="ARBA" id="ARBA00022737"/>
    </source>
</evidence>
<dbReference type="OMA" id="YLHMELA"/>
<feature type="region of interest" description="Disordered" evidence="9">
    <location>
        <begin position="664"/>
        <end position="714"/>
    </location>
</feature>
<dbReference type="SUPFAM" id="SSF52058">
    <property type="entry name" value="L domain-like"/>
    <property type="match status" value="1"/>
</dbReference>
<dbReference type="Gramene" id="Manes.04G147800.1.v8.1">
    <property type="protein sequence ID" value="Manes.04G147800.1.v8.1.CDS"/>
    <property type="gene ID" value="Manes.04G147800.v8.1"/>
</dbReference>
<feature type="compositionally biased region" description="Low complexity" evidence="9">
    <location>
        <begin position="669"/>
        <end position="678"/>
    </location>
</feature>
<comment type="caution">
    <text evidence="12">The sequence shown here is derived from an EMBL/GenBank/DDBJ whole genome shotgun (WGS) entry which is preliminary data.</text>
</comment>
<evidence type="ECO:0000256" key="7">
    <source>
        <dbReference type="ARBA" id="ARBA00023136"/>
    </source>
</evidence>
<dbReference type="Pfam" id="PF00069">
    <property type="entry name" value="Pkinase"/>
    <property type="match status" value="1"/>
</dbReference>
<dbReference type="OrthoDB" id="418615at2759"/>
<dbReference type="Gene3D" id="3.30.200.20">
    <property type="entry name" value="Phosphorylase Kinase, domain 1"/>
    <property type="match status" value="1"/>
</dbReference>
<dbReference type="Pfam" id="PF00560">
    <property type="entry name" value="LRR_1"/>
    <property type="match status" value="2"/>
</dbReference>
<dbReference type="InterPro" id="IPR013210">
    <property type="entry name" value="LRR_N_plant-typ"/>
</dbReference>
<evidence type="ECO:0000259" key="11">
    <source>
        <dbReference type="PROSITE" id="PS50011"/>
    </source>
</evidence>
<dbReference type="InterPro" id="IPR046959">
    <property type="entry name" value="PRK1-6/SRF4-like"/>
</dbReference>